<feature type="compositionally biased region" description="Low complexity" evidence="8">
    <location>
        <begin position="546"/>
        <end position="557"/>
    </location>
</feature>
<name>A0A9W8K2X6_9AGAR</name>
<feature type="compositionally biased region" description="Basic and acidic residues" evidence="8">
    <location>
        <begin position="574"/>
        <end position="607"/>
    </location>
</feature>
<dbReference type="GO" id="GO:0006829">
    <property type="term" value="P:zinc ion transport"/>
    <property type="evidence" value="ECO:0007669"/>
    <property type="project" value="InterPro"/>
</dbReference>
<gene>
    <name evidence="11" type="ORF">NLJ89_g8182</name>
</gene>
<keyword evidence="6 9" id="KW-0472">Membrane</keyword>
<dbReference type="PROSITE" id="PS50102">
    <property type="entry name" value="RRM"/>
    <property type="match status" value="1"/>
</dbReference>
<sequence>MVLQLLIMVALLGASSFALGMLPLSYAFSKSHLERLSALGTGLLLGAALGVIIPEGLEAIAEAHPKELPMGLISLCLVVGFVVMLVIEQLVSPNGHSHSFDDMHVPAQKARAPDSASQIEFDAELGDLDPEGRASETTSRIDSATIISSDAGSGKERAFALLIGLVIHAAADGLALGVANVASGASSAFVVFLALVLHKAPTALAFTTSLLSTNLPRPKCKMYLAIFSLSTPISALASYFILAIFQGRDETSNLAGLALLASGGTFLYVATVLQPVSNHSPAPGDMRPASRVLFISLGMFVPLVLSTIFGHGSKPPVDAELDGLFKTALPTAPDALPIPGPSKDSSKQKRKLEAEKAAQEKPNKRAKGSLEKQPTKPTSKSQTDIPTPDKPKKRLAIEERAQKKPGRKGKEKEIKPSSDDEGSDDNFDLEIAYLNKEKGIKPTQGSEQDGSDSGSDENEEDSNIPVHESQAKEGKRRVKQPKKKAVVEDETPERRDQRTIFVGNLPIDVASKKVCIIRKSLEKATPEPHPILRPDRQNRVCALPFDTLPSTATTLPTSDDEGNGIKPKPNAQTPKKEPRAHGKDRATSWRNKRDEKDEESVKADEKSSSTPPKRRKSRSSTKNSMHPLTVSTPMLSLRTLQARSRPANLPPLPPTMDPYEAALQTANKCDGSLFMKRMLRADLVGKNRQRAALRKGDDGVEVPAGILEADPRLSVFVGNLDFASKEEELRAFFESVVAAERGAPPEKDDGALSETKSSSWVTRVRIVRDKDTLLGKGFAYVQFADRECVDELLALEESKLRFAKRKLRVQRCKTIPGSKVPVAGGPATTGKGGKWAGVPTPIVVPQGNPALGEKLVGLPKEERKKLKSTDADRVARRLAKKKARMAMEKSMKGKGPGGKMRKRVRS</sequence>
<feature type="transmembrane region" description="Helical" evidence="9">
    <location>
        <begin position="36"/>
        <end position="53"/>
    </location>
</feature>
<evidence type="ECO:0000256" key="6">
    <source>
        <dbReference type="ARBA" id="ARBA00023136"/>
    </source>
</evidence>
<dbReference type="GO" id="GO:0003723">
    <property type="term" value="F:RNA binding"/>
    <property type="evidence" value="ECO:0007669"/>
    <property type="project" value="UniProtKB-UniRule"/>
</dbReference>
<dbReference type="GO" id="GO:0000139">
    <property type="term" value="C:Golgi membrane"/>
    <property type="evidence" value="ECO:0007669"/>
    <property type="project" value="UniProtKB-SubCell"/>
</dbReference>
<keyword evidence="7" id="KW-0694">RNA-binding</keyword>
<evidence type="ECO:0000313" key="11">
    <source>
        <dbReference type="EMBL" id="KAJ3503987.1"/>
    </source>
</evidence>
<feature type="transmembrane region" description="Helical" evidence="9">
    <location>
        <begin position="292"/>
        <end position="312"/>
    </location>
</feature>
<feature type="domain" description="RRM" evidence="10">
    <location>
        <begin position="713"/>
        <end position="814"/>
    </location>
</feature>
<feature type="transmembrane region" description="Helical" evidence="9">
    <location>
        <begin position="223"/>
        <end position="245"/>
    </location>
</feature>
<accession>A0A9W8K2X6</accession>
<dbReference type="EMBL" id="JANKHO010001066">
    <property type="protein sequence ID" value="KAJ3503987.1"/>
    <property type="molecule type" value="Genomic_DNA"/>
</dbReference>
<feature type="region of interest" description="Disordered" evidence="8">
    <location>
        <begin position="885"/>
        <end position="906"/>
    </location>
</feature>
<protein>
    <recommendedName>
        <fullName evidence="10">RRM domain-containing protein</fullName>
    </recommendedName>
</protein>
<keyword evidence="3 9" id="KW-0812">Transmembrane</keyword>
<feature type="compositionally biased region" description="Basic and acidic residues" evidence="8">
    <location>
        <begin position="521"/>
        <end position="538"/>
    </location>
</feature>
<dbReference type="AlphaFoldDB" id="A0A9W8K2X6"/>
<feature type="compositionally biased region" description="Low complexity" evidence="8">
    <location>
        <begin position="444"/>
        <end position="453"/>
    </location>
</feature>
<evidence type="ECO:0000256" key="1">
    <source>
        <dbReference type="ARBA" id="ARBA00004127"/>
    </source>
</evidence>
<feature type="region of interest" description="Disordered" evidence="8">
    <location>
        <begin position="823"/>
        <end position="849"/>
    </location>
</feature>
<dbReference type="InterPro" id="IPR045891">
    <property type="entry name" value="ZIP9"/>
</dbReference>
<feature type="transmembrane region" description="Helical" evidence="9">
    <location>
        <begin position="251"/>
        <end position="271"/>
    </location>
</feature>
<evidence type="ECO:0000313" key="12">
    <source>
        <dbReference type="Proteomes" id="UP001148786"/>
    </source>
</evidence>
<evidence type="ECO:0000256" key="7">
    <source>
        <dbReference type="PROSITE-ProRule" id="PRU00176"/>
    </source>
</evidence>
<reference evidence="11" key="1">
    <citation type="submission" date="2022-07" db="EMBL/GenBank/DDBJ databases">
        <title>Genome Sequence of Agrocybe chaxingu.</title>
        <authorList>
            <person name="Buettner E."/>
        </authorList>
    </citation>
    <scope>NUCLEOTIDE SEQUENCE</scope>
    <source>
        <strain evidence="11">MP-N11</strain>
    </source>
</reference>
<dbReference type="GO" id="GO:0046873">
    <property type="term" value="F:metal ion transmembrane transporter activity"/>
    <property type="evidence" value="ECO:0007669"/>
    <property type="project" value="InterPro"/>
</dbReference>
<dbReference type="OrthoDB" id="442677at2759"/>
<dbReference type="SUPFAM" id="SSF54928">
    <property type="entry name" value="RNA-binding domain, RBD"/>
    <property type="match status" value="1"/>
</dbReference>
<feature type="compositionally biased region" description="Basic and acidic residues" evidence="8">
    <location>
        <begin position="387"/>
        <end position="418"/>
    </location>
</feature>
<feature type="compositionally biased region" description="Basic residues" evidence="8">
    <location>
        <begin position="474"/>
        <end position="484"/>
    </location>
</feature>
<dbReference type="Proteomes" id="UP001148786">
    <property type="component" value="Unassembled WGS sequence"/>
</dbReference>
<dbReference type="PANTHER" id="PTHR16133">
    <property type="entry name" value="SOLUTE CARRIER FAMILY 39 ZINC TRANSPORTER , MEMBER 9-RELATED"/>
    <property type="match status" value="1"/>
</dbReference>
<feature type="transmembrane region" description="Helical" evidence="9">
    <location>
        <begin position="188"/>
        <end position="211"/>
    </location>
</feature>
<organism evidence="11 12">
    <name type="scientific">Agrocybe chaxingu</name>
    <dbReference type="NCBI Taxonomy" id="84603"/>
    <lineage>
        <taxon>Eukaryota</taxon>
        <taxon>Fungi</taxon>
        <taxon>Dikarya</taxon>
        <taxon>Basidiomycota</taxon>
        <taxon>Agaricomycotina</taxon>
        <taxon>Agaricomycetes</taxon>
        <taxon>Agaricomycetidae</taxon>
        <taxon>Agaricales</taxon>
        <taxon>Agaricineae</taxon>
        <taxon>Strophariaceae</taxon>
        <taxon>Agrocybe</taxon>
    </lineage>
</organism>
<feature type="transmembrane region" description="Helical" evidence="9">
    <location>
        <begin position="68"/>
        <end position="87"/>
    </location>
</feature>
<evidence type="ECO:0000256" key="8">
    <source>
        <dbReference type="SAM" id="MobiDB-lite"/>
    </source>
</evidence>
<feature type="region of interest" description="Disordered" evidence="8">
    <location>
        <begin position="330"/>
        <end position="499"/>
    </location>
</feature>
<evidence type="ECO:0000256" key="9">
    <source>
        <dbReference type="SAM" id="Phobius"/>
    </source>
</evidence>
<feature type="compositionally biased region" description="Acidic residues" evidence="8">
    <location>
        <begin position="419"/>
        <end position="428"/>
    </location>
</feature>
<evidence type="ECO:0000259" key="10">
    <source>
        <dbReference type="PROSITE" id="PS50102"/>
    </source>
</evidence>
<keyword evidence="5" id="KW-0333">Golgi apparatus</keyword>
<evidence type="ECO:0000256" key="2">
    <source>
        <dbReference type="ARBA" id="ARBA00004394"/>
    </source>
</evidence>
<dbReference type="PANTHER" id="PTHR16133:SF0">
    <property type="entry name" value="ZINC_IRON REGULATED TRANSPORTER-RELATED PROTEIN 102B, ISOFORM E"/>
    <property type="match status" value="1"/>
</dbReference>
<keyword evidence="4 9" id="KW-1133">Transmembrane helix</keyword>
<comment type="caution">
    <text evidence="11">The sequence shown here is derived from an EMBL/GenBank/DDBJ whole genome shotgun (WGS) entry which is preliminary data.</text>
</comment>
<dbReference type="Gene3D" id="3.30.70.330">
    <property type="match status" value="1"/>
</dbReference>
<feature type="compositionally biased region" description="Polar residues" evidence="8">
    <location>
        <begin position="623"/>
        <end position="635"/>
    </location>
</feature>
<evidence type="ECO:0000256" key="3">
    <source>
        <dbReference type="ARBA" id="ARBA00022692"/>
    </source>
</evidence>
<comment type="subcellular location">
    <subcellularLocation>
        <location evidence="1">Endomembrane system</location>
        <topology evidence="1">Multi-pass membrane protein</topology>
    </subcellularLocation>
    <subcellularLocation>
        <location evidence="2">Golgi apparatus membrane</location>
    </subcellularLocation>
</comment>
<dbReference type="Pfam" id="PF02535">
    <property type="entry name" value="Zip"/>
    <property type="match status" value="1"/>
</dbReference>
<feature type="transmembrane region" description="Helical" evidence="9">
    <location>
        <begin position="6"/>
        <end position="24"/>
    </location>
</feature>
<evidence type="ECO:0000256" key="5">
    <source>
        <dbReference type="ARBA" id="ARBA00023034"/>
    </source>
</evidence>
<dbReference type="InterPro" id="IPR034221">
    <property type="entry name" value="RBM34_RRM2"/>
</dbReference>
<proteinExistence type="predicted"/>
<feature type="region of interest" description="Disordered" evidence="8">
    <location>
        <begin position="521"/>
        <end position="635"/>
    </location>
</feature>
<feature type="compositionally biased region" description="Polar residues" evidence="8">
    <location>
        <begin position="375"/>
        <end position="385"/>
    </location>
</feature>
<keyword evidence="12" id="KW-1185">Reference proteome</keyword>
<feature type="transmembrane region" description="Helical" evidence="9">
    <location>
        <begin position="158"/>
        <end position="182"/>
    </location>
</feature>
<dbReference type="InterPro" id="IPR003689">
    <property type="entry name" value="ZIP"/>
</dbReference>
<dbReference type="InterPro" id="IPR035979">
    <property type="entry name" value="RBD_domain_sf"/>
</dbReference>
<dbReference type="CDD" id="cd12395">
    <property type="entry name" value="RRM2_RBM34"/>
    <property type="match status" value="1"/>
</dbReference>
<dbReference type="InterPro" id="IPR012677">
    <property type="entry name" value="Nucleotide-bd_a/b_plait_sf"/>
</dbReference>
<dbReference type="SMART" id="SM00360">
    <property type="entry name" value="RRM"/>
    <property type="match status" value="1"/>
</dbReference>
<evidence type="ECO:0000256" key="4">
    <source>
        <dbReference type="ARBA" id="ARBA00022989"/>
    </source>
</evidence>
<feature type="compositionally biased region" description="Basic and acidic residues" evidence="8">
    <location>
        <begin position="344"/>
        <end position="374"/>
    </location>
</feature>
<dbReference type="InterPro" id="IPR000504">
    <property type="entry name" value="RRM_dom"/>
</dbReference>